<dbReference type="InParanoid" id="A0A3P8VH49"/>
<proteinExistence type="predicted"/>
<dbReference type="InterPro" id="IPR040117">
    <property type="entry name" value="GCSF/MGF"/>
</dbReference>
<dbReference type="Gene3D" id="1.20.1250.10">
    <property type="match status" value="1"/>
</dbReference>
<dbReference type="Proteomes" id="UP000265120">
    <property type="component" value="Chromosome 17"/>
</dbReference>
<feature type="transmembrane region" description="Helical" evidence="1">
    <location>
        <begin position="20"/>
        <end position="42"/>
    </location>
</feature>
<evidence type="ECO:0000313" key="3">
    <source>
        <dbReference type="Proteomes" id="UP000265120"/>
    </source>
</evidence>
<dbReference type="SUPFAM" id="SSF47266">
    <property type="entry name" value="4-helical cytokines"/>
    <property type="match status" value="1"/>
</dbReference>
<dbReference type="STRING" id="244447.ENSCSEP00000012571"/>
<keyword evidence="1" id="KW-1133">Transmembrane helix</keyword>
<dbReference type="PANTHER" id="PTHR10511">
    <property type="entry name" value="GRANULOCYTE COLONY-STIMULATING FACTOR"/>
    <property type="match status" value="1"/>
</dbReference>
<dbReference type="RefSeq" id="XP_024920402.1">
    <property type="nucleotide sequence ID" value="XM_025064634.1"/>
</dbReference>
<dbReference type="GO" id="GO:0045639">
    <property type="term" value="P:positive regulation of myeloid cell differentiation"/>
    <property type="evidence" value="ECO:0007669"/>
    <property type="project" value="InterPro"/>
</dbReference>
<dbReference type="AlphaFoldDB" id="A0A3P8VH49"/>
<dbReference type="GeneTree" id="ENSGT00390000017328"/>
<keyword evidence="1" id="KW-0472">Membrane</keyword>
<evidence type="ECO:0000256" key="1">
    <source>
        <dbReference type="SAM" id="Phobius"/>
    </source>
</evidence>
<reference evidence="2" key="2">
    <citation type="submission" date="2025-08" db="UniProtKB">
        <authorList>
            <consortium name="Ensembl"/>
        </authorList>
    </citation>
    <scope>IDENTIFICATION</scope>
</reference>
<dbReference type="OrthoDB" id="8841348at2759"/>
<accession>A0A3P8VH49</accession>
<sequence>MESEANFSALPCIHESAPHGHGAVMTATVFSTLVYFLFLVLVQSTPMFSVSAGFWEEAERAKILVEKILKEIPVVHATTVSAEGLTLEPSNQETQLQMMMTSLGIPASPVLKPLSERFSVDMCTHRMWIGGQLHQRLLGVLSDRLSGLSDLTVDLRDLLTHITKMREGARPGAHLSDQDQTADLGLSSRLHSNYELQVAVHMTLTQLRSFCYDMIRSLREFATYRRSLATAR</sequence>
<dbReference type="OMA" id="LTHITKM"/>
<dbReference type="GeneID" id="103393428"/>
<protein>
    <submittedName>
        <fullName evidence="2">Uncharacterized LOC103393428</fullName>
    </submittedName>
</protein>
<organism evidence="2 3">
    <name type="scientific">Cynoglossus semilaevis</name>
    <name type="common">Tongue sole</name>
    <dbReference type="NCBI Taxonomy" id="244447"/>
    <lineage>
        <taxon>Eukaryota</taxon>
        <taxon>Metazoa</taxon>
        <taxon>Chordata</taxon>
        <taxon>Craniata</taxon>
        <taxon>Vertebrata</taxon>
        <taxon>Euteleostomi</taxon>
        <taxon>Actinopterygii</taxon>
        <taxon>Neopterygii</taxon>
        <taxon>Teleostei</taxon>
        <taxon>Neoteleostei</taxon>
        <taxon>Acanthomorphata</taxon>
        <taxon>Carangaria</taxon>
        <taxon>Pleuronectiformes</taxon>
        <taxon>Pleuronectoidei</taxon>
        <taxon>Cynoglossidae</taxon>
        <taxon>Cynoglossinae</taxon>
        <taxon>Cynoglossus</taxon>
    </lineage>
</organism>
<dbReference type="InterPro" id="IPR009079">
    <property type="entry name" value="4_helix_cytokine-like_core"/>
</dbReference>
<dbReference type="PANTHER" id="PTHR10511:SF2">
    <property type="entry name" value="GRANULOCYTE COLONY-STIMULATING FACTOR"/>
    <property type="match status" value="1"/>
</dbReference>
<evidence type="ECO:0000313" key="2">
    <source>
        <dbReference type="Ensembl" id="ENSCSEP00000012571.1"/>
    </source>
</evidence>
<keyword evidence="1" id="KW-0812">Transmembrane</keyword>
<reference evidence="2" key="3">
    <citation type="submission" date="2025-09" db="UniProtKB">
        <authorList>
            <consortium name="Ensembl"/>
        </authorList>
    </citation>
    <scope>IDENTIFICATION</scope>
</reference>
<name>A0A3P8VH49_CYNSE</name>
<dbReference type="GO" id="GO:0005125">
    <property type="term" value="F:cytokine activity"/>
    <property type="evidence" value="ECO:0007669"/>
    <property type="project" value="InterPro"/>
</dbReference>
<keyword evidence="3" id="KW-1185">Reference proteome</keyword>
<reference evidence="2 3" key="1">
    <citation type="journal article" date="2014" name="Nat. Genet.">
        <title>Whole-genome sequence of a flatfish provides insights into ZW sex chromosome evolution and adaptation to a benthic lifestyle.</title>
        <authorList>
            <person name="Chen S."/>
            <person name="Zhang G."/>
            <person name="Shao C."/>
            <person name="Huang Q."/>
            <person name="Liu G."/>
            <person name="Zhang P."/>
            <person name="Song W."/>
            <person name="An N."/>
            <person name="Chalopin D."/>
            <person name="Volff J.N."/>
            <person name="Hong Y."/>
            <person name="Li Q."/>
            <person name="Sha Z."/>
            <person name="Zhou H."/>
            <person name="Xie M."/>
            <person name="Yu Q."/>
            <person name="Liu Y."/>
            <person name="Xiang H."/>
            <person name="Wang N."/>
            <person name="Wu K."/>
            <person name="Yang C."/>
            <person name="Zhou Q."/>
            <person name="Liao X."/>
            <person name="Yang L."/>
            <person name="Hu Q."/>
            <person name="Zhang J."/>
            <person name="Meng L."/>
            <person name="Jin L."/>
            <person name="Tian Y."/>
            <person name="Lian J."/>
            <person name="Yang J."/>
            <person name="Miao G."/>
            <person name="Liu S."/>
            <person name="Liang Z."/>
            <person name="Yan F."/>
            <person name="Li Y."/>
            <person name="Sun B."/>
            <person name="Zhang H."/>
            <person name="Zhang J."/>
            <person name="Zhu Y."/>
            <person name="Du M."/>
            <person name="Zhao Y."/>
            <person name="Schartl M."/>
            <person name="Tang Q."/>
            <person name="Wang J."/>
        </authorList>
    </citation>
    <scope>NUCLEOTIDE SEQUENCE</scope>
</reference>
<dbReference type="Ensembl" id="ENSCSET00000012723.1">
    <property type="protein sequence ID" value="ENSCSEP00000012571.1"/>
    <property type="gene ID" value="ENSCSEG00000008132.1"/>
</dbReference>
<dbReference type="KEGG" id="csem:103393428"/>